<keyword evidence="10" id="KW-1185">Reference proteome</keyword>
<feature type="domain" description="4Fe-4S ferredoxin-type" evidence="8">
    <location>
        <begin position="28"/>
        <end position="57"/>
    </location>
</feature>
<dbReference type="Proteomes" id="UP001060368">
    <property type="component" value="Chromosome"/>
</dbReference>
<evidence type="ECO:0000313" key="9">
    <source>
        <dbReference type="EMBL" id="UUX91559.1"/>
    </source>
</evidence>
<keyword evidence="5" id="KW-0249">Electron transport</keyword>
<gene>
    <name evidence="9" type="ORF">L6E24_09270</name>
</gene>
<evidence type="ECO:0000256" key="7">
    <source>
        <dbReference type="ARBA" id="ARBA00023014"/>
    </source>
</evidence>
<evidence type="ECO:0000313" key="10">
    <source>
        <dbReference type="Proteomes" id="UP001060368"/>
    </source>
</evidence>
<keyword evidence="6" id="KW-0408">Iron</keyword>
<accession>A0A9E7TJ63</accession>
<keyword evidence="7" id="KW-0411">Iron-sulfur</keyword>
<dbReference type="EMBL" id="CP096115">
    <property type="protein sequence ID" value="UUX91559.1"/>
    <property type="molecule type" value="Genomic_DNA"/>
</dbReference>
<dbReference type="SUPFAM" id="SSF54862">
    <property type="entry name" value="4Fe-4S ferredoxins"/>
    <property type="match status" value="1"/>
</dbReference>
<keyword evidence="3" id="KW-0479">Metal-binding</keyword>
<evidence type="ECO:0000259" key="8">
    <source>
        <dbReference type="PROSITE" id="PS51379"/>
    </source>
</evidence>
<feature type="domain" description="4Fe-4S ferredoxin-type" evidence="8">
    <location>
        <begin position="203"/>
        <end position="232"/>
    </location>
</feature>
<dbReference type="Gene3D" id="3.30.70.3270">
    <property type="match status" value="2"/>
</dbReference>
<dbReference type="InterPro" id="IPR043256">
    <property type="entry name" value="MvhB-like"/>
</dbReference>
<evidence type="ECO:0000256" key="5">
    <source>
        <dbReference type="ARBA" id="ARBA00022982"/>
    </source>
</evidence>
<evidence type="ECO:0000256" key="2">
    <source>
        <dbReference type="ARBA" id="ARBA00022485"/>
    </source>
</evidence>
<dbReference type="PIRSF" id="PIRSF005658">
    <property type="entry name" value="FwdF"/>
    <property type="match status" value="1"/>
</dbReference>
<reference evidence="9" key="1">
    <citation type="submission" date="2022-04" db="EMBL/GenBank/DDBJ databases">
        <title>Complete genome of Methanoplanus endosymbiosus DSM 3599.</title>
        <authorList>
            <person name="Chen S.-C."/>
            <person name="You Y.-T."/>
            <person name="Zhou Y.-Z."/>
            <person name="Lai M.-C."/>
        </authorList>
    </citation>
    <scope>NUCLEOTIDE SEQUENCE</scope>
    <source>
        <strain evidence="9">DSM 3599</strain>
    </source>
</reference>
<name>A0A9E7TJ63_9EURY</name>
<keyword evidence="1" id="KW-0813">Transport</keyword>
<evidence type="ECO:0000256" key="4">
    <source>
        <dbReference type="ARBA" id="ARBA00022737"/>
    </source>
</evidence>
<keyword evidence="2" id="KW-0004">4Fe-4S</keyword>
<dbReference type="PANTHER" id="PTHR43687:SF6">
    <property type="entry name" value="L-ASPARTATE SEMIALDEHYDE SULFURTRANSFERASE IRON-SULFUR SUBUNIT"/>
    <property type="match status" value="1"/>
</dbReference>
<dbReference type="Gene3D" id="3.30.70.20">
    <property type="match status" value="3"/>
</dbReference>
<dbReference type="GeneID" id="74307890"/>
<keyword evidence="4" id="KW-0677">Repeat</keyword>
<sequence>MNTLFPKYSRKQDGDIITMEQKLLKQVNNLVLDNSKCTGCGICFESCPEEAISIGPVGAVRKGAIEYGQSISINEKECSYCGVCVIMCPFGALDLKIDGESRLPIVEKEGFPSYDVTRIIDDEKCVRCTTCEDACPRDAIKRDVPDFEGVAADGLKKAEAVEWKVNFECNDEKCTVCGLCAEVCAALNVERKPFTAESGVPEGIVKWTESLCDGCGVCSEICPSDAITVAKEAESVQKKYGKVTIEENCCSCRWCAENCPTEAITVTKPFVGEIEFHAEKCPGGCSTCMDICPANAIYMPSPKSPADMHGKVEANIAVNQDFCILCGVCVNACPGEDIIVMKRTGINVTGKETDLFLTIKEKLLQPRTSKVKENVEVGEVELKTV</sequence>
<dbReference type="Pfam" id="PF00037">
    <property type="entry name" value="Fer4"/>
    <property type="match status" value="1"/>
</dbReference>
<dbReference type="Pfam" id="PF12838">
    <property type="entry name" value="Fer4_7"/>
    <property type="match status" value="3"/>
</dbReference>
<dbReference type="GO" id="GO:0046872">
    <property type="term" value="F:metal ion binding"/>
    <property type="evidence" value="ECO:0007669"/>
    <property type="project" value="UniProtKB-KW"/>
</dbReference>
<evidence type="ECO:0000256" key="3">
    <source>
        <dbReference type="ARBA" id="ARBA00022723"/>
    </source>
</evidence>
<proteinExistence type="predicted"/>
<organism evidence="9 10">
    <name type="scientific">Methanoplanus endosymbiosus</name>
    <dbReference type="NCBI Taxonomy" id="33865"/>
    <lineage>
        <taxon>Archaea</taxon>
        <taxon>Methanobacteriati</taxon>
        <taxon>Methanobacteriota</taxon>
        <taxon>Stenosarchaea group</taxon>
        <taxon>Methanomicrobia</taxon>
        <taxon>Methanomicrobiales</taxon>
        <taxon>Methanomicrobiaceae</taxon>
        <taxon>Methanoplanus</taxon>
    </lineage>
</organism>
<dbReference type="PANTHER" id="PTHR43687">
    <property type="entry name" value="ADENYLYLSULFATE REDUCTASE, BETA SUBUNIT"/>
    <property type="match status" value="1"/>
</dbReference>
<dbReference type="AlphaFoldDB" id="A0A9E7TJ63"/>
<dbReference type="InterPro" id="IPR017900">
    <property type="entry name" value="4Fe4S_Fe_S_CS"/>
</dbReference>
<feature type="domain" description="4Fe-4S ferredoxin-type" evidence="8">
    <location>
        <begin position="69"/>
        <end position="98"/>
    </location>
</feature>
<protein>
    <submittedName>
        <fullName evidence="9">4Fe-4S binding protein</fullName>
    </submittedName>
</protein>
<evidence type="ECO:0000256" key="6">
    <source>
        <dbReference type="ARBA" id="ARBA00023004"/>
    </source>
</evidence>
<dbReference type="GO" id="GO:0051539">
    <property type="term" value="F:4 iron, 4 sulfur cluster binding"/>
    <property type="evidence" value="ECO:0007669"/>
    <property type="project" value="UniProtKB-KW"/>
</dbReference>
<dbReference type="PROSITE" id="PS51379">
    <property type="entry name" value="4FE4S_FER_2"/>
    <property type="match status" value="8"/>
</dbReference>
<feature type="domain" description="4Fe-4S ferredoxin-type" evidence="8">
    <location>
        <begin position="314"/>
        <end position="344"/>
    </location>
</feature>
<dbReference type="InterPro" id="IPR017896">
    <property type="entry name" value="4Fe4S_Fe-S-bd"/>
</dbReference>
<dbReference type="RefSeq" id="WP_257741711.1">
    <property type="nucleotide sequence ID" value="NZ_CP096115.1"/>
</dbReference>
<evidence type="ECO:0000256" key="1">
    <source>
        <dbReference type="ARBA" id="ARBA00022448"/>
    </source>
</evidence>
<dbReference type="CDD" id="cd10549">
    <property type="entry name" value="MtMvhB_like"/>
    <property type="match status" value="2"/>
</dbReference>
<dbReference type="KEGG" id="mend:L6E24_09270"/>
<feature type="domain" description="4Fe-4S ferredoxin-type" evidence="8">
    <location>
        <begin position="165"/>
        <end position="194"/>
    </location>
</feature>
<dbReference type="PROSITE" id="PS00198">
    <property type="entry name" value="4FE4S_FER_1"/>
    <property type="match status" value="6"/>
</dbReference>
<dbReference type="InterPro" id="IPR050572">
    <property type="entry name" value="Fe-S_Ferredoxin"/>
</dbReference>
<feature type="domain" description="4Fe-4S ferredoxin-type" evidence="8">
    <location>
        <begin position="241"/>
        <end position="269"/>
    </location>
</feature>
<feature type="domain" description="4Fe-4S ferredoxin-type" evidence="8">
    <location>
        <begin position="116"/>
        <end position="145"/>
    </location>
</feature>
<dbReference type="GO" id="GO:0016491">
    <property type="term" value="F:oxidoreductase activity"/>
    <property type="evidence" value="ECO:0007669"/>
    <property type="project" value="UniProtKB-ARBA"/>
</dbReference>
<feature type="domain" description="4Fe-4S ferredoxin-type" evidence="8">
    <location>
        <begin position="272"/>
        <end position="302"/>
    </location>
</feature>